<evidence type="ECO:0000313" key="7">
    <source>
        <dbReference type="Proteomes" id="UP000255167"/>
    </source>
</evidence>
<dbReference type="AlphaFoldDB" id="A0A378FWB4"/>
<dbReference type="InterPro" id="IPR052195">
    <property type="entry name" value="Bact_Alkyl/Aryl-Sulfatase"/>
</dbReference>
<dbReference type="GO" id="GO:0018909">
    <property type="term" value="P:dodecyl sulfate metabolic process"/>
    <property type="evidence" value="ECO:0007669"/>
    <property type="project" value="InterPro"/>
</dbReference>
<dbReference type="Proteomes" id="UP000255167">
    <property type="component" value="Unassembled WGS sequence"/>
</dbReference>
<dbReference type="PANTHER" id="PTHR43223">
    <property type="entry name" value="ALKYL/ARYL-SULFATASE"/>
    <property type="match status" value="1"/>
</dbReference>
<evidence type="ECO:0000256" key="4">
    <source>
        <dbReference type="ARBA" id="ARBA00033751"/>
    </source>
</evidence>
<evidence type="ECO:0000259" key="5">
    <source>
        <dbReference type="SMART" id="SM00849"/>
    </source>
</evidence>
<dbReference type="InterPro" id="IPR036527">
    <property type="entry name" value="SCP2_sterol-bd_dom_sf"/>
</dbReference>
<keyword evidence="1" id="KW-0479">Metal-binding</keyword>
<dbReference type="GO" id="GO:0018741">
    <property type="term" value="F:linear primary-alkylsulfatase activity"/>
    <property type="evidence" value="ECO:0007669"/>
    <property type="project" value="InterPro"/>
</dbReference>
<evidence type="ECO:0000256" key="3">
    <source>
        <dbReference type="ARBA" id="ARBA00022833"/>
    </source>
</evidence>
<dbReference type="Gene3D" id="3.60.15.30">
    <property type="entry name" value="Metallo-beta-lactamase domain"/>
    <property type="match status" value="1"/>
</dbReference>
<keyword evidence="2 6" id="KW-0378">Hydrolase</keyword>
<dbReference type="Pfam" id="PF14863">
    <property type="entry name" value="Alkyl_sulf_dimr"/>
    <property type="match status" value="1"/>
</dbReference>
<sequence>MLFTHSHVDHYGGIRGVVDEADVKAGKVKIYAPAGFMEEAVSENIMAGTAMSRRASYMYGNLLKPDAKGQVGAGLGTTTSAGTVTLIPPTHYITHTGQQEVIDGLTYDFMMAPGSEAPSEMLWYVKEKKMIEAAEDVTHTLHNTYSLRGAKIRDPLAWSKYINAAIDRWGNEAEVIIAQHHWPTWGNDNIVKLMKGQRDMYRYINDQTLRMANLGMTRDEIAANFKLPDSLEKQWSSRGYYGSVSHDVKATYVFYLGWFDGNPATLDELPPEQAAKKFVEYMGGADAIMQKAKADYQQGNYRWVAQVTSKIVFADPDNQQARDLEADALEQLGYQAEAGTWRNFYLTGAQELRNGVQKLPTPNTASPDTVRAMTPEMFFDYLGVHINGEKAGAAKAVFNIDLGKDGGKYKLELENGVLNHTANAVADNADASISLSRDTLNKIILKQETLKQAEAQGKVKISGNGAKLDEMLSYMDTFAFWFNIVTP</sequence>
<dbReference type="GO" id="GO:0046983">
    <property type="term" value="F:protein dimerization activity"/>
    <property type="evidence" value="ECO:0007669"/>
    <property type="project" value="InterPro"/>
</dbReference>
<evidence type="ECO:0000256" key="2">
    <source>
        <dbReference type="ARBA" id="ARBA00022801"/>
    </source>
</evidence>
<dbReference type="GO" id="GO:0046872">
    <property type="term" value="F:metal ion binding"/>
    <property type="evidence" value="ECO:0007669"/>
    <property type="project" value="UniProtKB-KW"/>
</dbReference>
<dbReference type="EMBL" id="UGNC01000005">
    <property type="protein sequence ID" value="STW49611.1"/>
    <property type="molecule type" value="Genomic_DNA"/>
</dbReference>
<name>A0A378FWB4_KLEPN</name>
<proteinExistence type="inferred from homology"/>
<dbReference type="Gene3D" id="1.25.40.880">
    <property type="entry name" value="Alkyl sulfatase, dimerisation domain"/>
    <property type="match status" value="1"/>
</dbReference>
<organism evidence="6 7">
    <name type="scientific">Klebsiella pneumoniae</name>
    <dbReference type="NCBI Taxonomy" id="573"/>
    <lineage>
        <taxon>Bacteria</taxon>
        <taxon>Pseudomonadati</taxon>
        <taxon>Pseudomonadota</taxon>
        <taxon>Gammaproteobacteria</taxon>
        <taxon>Enterobacterales</taxon>
        <taxon>Enterobacteriaceae</taxon>
        <taxon>Klebsiella/Raoultella group</taxon>
        <taxon>Klebsiella</taxon>
        <taxon>Klebsiella pneumoniae complex</taxon>
    </lineage>
</organism>
<dbReference type="InterPro" id="IPR036866">
    <property type="entry name" value="RibonucZ/Hydroxyglut_hydro"/>
</dbReference>
<dbReference type="SMART" id="SM00849">
    <property type="entry name" value="Lactamase_B"/>
    <property type="match status" value="1"/>
</dbReference>
<dbReference type="InterPro" id="IPR001279">
    <property type="entry name" value="Metallo-B-lactamas"/>
</dbReference>
<evidence type="ECO:0000256" key="1">
    <source>
        <dbReference type="ARBA" id="ARBA00022723"/>
    </source>
</evidence>
<dbReference type="InterPro" id="IPR044097">
    <property type="entry name" value="Bds1/SdsA1_MBL-fold"/>
</dbReference>
<dbReference type="InterPro" id="IPR029228">
    <property type="entry name" value="Alkyl_sulf_dimr"/>
</dbReference>
<dbReference type="Pfam" id="PF14864">
    <property type="entry name" value="Alkyl_sulf_C"/>
    <property type="match status" value="1"/>
</dbReference>
<protein>
    <submittedName>
        <fullName evidence="6">Hydrolase</fullName>
    </submittedName>
</protein>
<dbReference type="PANTHER" id="PTHR43223:SF1">
    <property type="entry name" value="ALKYL_ARYL-SULFATASE BDS1"/>
    <property type="match status" value="1"/>
</dbReference>
<dbReference type="InterPro" id="IPR029229">
    <property type="entry name" value="Alkyl_sulf_C"/>
</dbReference>
<dbReference type="InterPro" id="IPR038536">
    <property type="entry name" value="Alkyl/aryl-sulf_dimr_sf"/>
</dbReference>
<keyword evidence="3" id="KW-0862">Zinc</keyword>
<evidence type="ECO:0000313" key="6">
    <source>
        <dbReference type="EMBL" id="STW49611.1"/>
    </source>
</evidence>
<dbReference type="SUPFAM" id="SSF56281">
    <property type="entry name" value="Metallo-hydrolase/oxidoreductase"/>
    <property type="match status" value="1"/>
</dbReference>
<dbReference type="SUPFAM" id="SSF55718">
    <property type="entry name" value="SCP-like"/>
    <property type="match status" value="1"/>
</dbReference>
<dbReference type="Pfam" id="PF00753">
    <property type="entry name" value="Lactamase_B"/>
    <property type="match status" value="1"/>
</dbReference>
<dbReference type="Gene3D" id="3.30.1050.10">
    <property type="entry name" value="SCP2 sterol-binding domain"/>
    <property type="match status" value="1"/>
</dbReference>
<accession>A0A378FWB4</accession>
<comment type="similarity">
    <text evidence="4">Belongs to the metallo-beta-lactamase superfamily. Type III sulfatase family.</text>
</comment>
<dbReference type="FunFam" id="1.25.40.880:FF:000001">
    <property type="entry name" value="SDS hydrolase SdsA1"/>
    <property type="match status" value="1"/>
</dbReference>
<gene>
    <name evidence="6" type="ORF">NCTC9617_06247</name>
</gene>
<feature type="domain" description="Metallo-beta-lactamase" evidence="5">
    <location>
        <begin position="1"/>
        <end position="180"/>
    </location>
</feature>
<reference evidence="6 7" key="1">
    <citation type="submission" date="2018-06" db="EMBL/GenBank/DDBJ databases">
        <authorList>
            <consortium name="Pathogen Informatics"/>
            <person name="Doyle S."/>
        </authorList>
    </citation>
    <scope>NUCLEOTIDE SEQUENCE [LARGE SCALE GENOMIC DNA]</scope>
    <source>
        <strain evidence="6 7">NCTC9617</strain>
    </source>
</reference>
<dbReference type="CDD" id="cd07710">
    <property type="entry name" value="arylsulfatase_Sdsa1-like_MBL-fold"/>
    <property type="match status" value="1"/>
</dbReference>